<keyword evidence="7 8" id="KW-0472">Membrane</keyword>
<protein>
    <submittedName>
        <fullName evidence="10">Rhomboid family intramembrane serine protease</fullName>
    </submittedName>
</protein>
<feature type="transmembrane region" description="Helical" evidence="8">
    <location>
        <begin position="53"/>
        <end position="73"/>
    </location>
</feature>
<accession>A0A9E8ZGJ4</accession>
<feature type="transmembrane region" description="Helical" evidence="8">
    <location>
        <begin position="369"/>
        <end position="396"/>
    </location>
</feature>
<comment type="subcellular location">
    <subcellularLocation>
        <location evidence="1">Membrane</location>
        <topology evidence="1">Multi-pass membrane protein</topology>
    </subcellularLocation>
</comment>
<keyword evidence="4" id="KW-0378">Hydrolase</keyword>
<feature type="transmembrane region" description="Helical" evidence="8">
    <location>
        <begin position="29"/>
        <end position="47"/>
    </location>
</feature>
<feature type="transmembrane region" description="Helical" evidence="8">
    <location>
        <begin position="326"/>
        <end position="345"/>
    </location>
</feature>
<evidence type="ECO:0000313" key="10">
    <source>
        <dbReference type="EMBL" id="WAL62692.1"/>
    </source>
</evidence>
<feature type="transmembrane region" description="Helical" evidence="8">
    <location>
        <begin position="471"/>
        <end position="487"/>
    </location>
</feature>
<evidence type="ECO:0000256" key="4">
    <source>
        <dbReference type="ARBA" id="ARBA00022801"/>
    </source>
</evidence>
<organism evidence="10 11">
    <name type="scientific">Thermocoleostomius sinensis A174</name>
    <dbReference type="NCBI Taxonomy" id="2016057"/>
    <lineage>
        <taxon>Bacteria</taxon>
        <taxon>Bacillati</taxon>
        <taxon>Cyanobacteriota</taxon>
        <taxon>Cyanophyceae</taxon>
        <taxon>Oculatellales</taxon>
        <taxon>Oculatellaceae</taxon>
        <taxon>Thermocoleostomius</taxon>
    </lineage>
</organism>
<evidence type="ECO:0000256" key="6">
    <source>
        <dbReference type="ARBA" id="ARBA00022989"/>
    </source>
</evidence>
<dbReference type="AlphaFoldDB" id="A0A9E8ZGJ4"/>
<evidence type="ECO:0000256" key="1">
    <source>
        <dbReference type="ARBA" id="ARBA00004141"/>
    </source>
</evidence>
<evidence type="ECO:0000256" key="5">
    <source>
        <dbReference type="ARBA" id="ARBA00022825"/>
    </source>
</evidence>
<evidence type="ECO:0000256" key="2">
    <source>
        <dbReference type="ARBA" id="ARBA00022670"/>
    </source>
</evidence>
<keyword evidence="11" id="KW-1185">Reference proteome</keyword>
<gene>
    <name evidence="10" type="ORF">OXH18_12080</name>
</gene>
<keyword evidence="6 8" id="KW-1133">Transmembrane helix</keyword>
<feature type="transmembrane region" description="Helical" evidence="8">
    <location>
        <begin position="6"/>
        <end position="22"/>
    </location>
</feature>
<evidence type="ECO:0000256" key="3">
    <source>
        <dbReference type="ARBA" id="ARBA00022692"/>
    </source>
</evidence>
<keyword evidence="2 10" id="KW-0645">Protease</keyword>
<dbReference type="Pfam" id="PF01694">
    <property type="entry name" value="Rhomboid"/>
    <property type="match status" value="1"/>
</dbReference>
<dbReference type="InterPro" id="IPR002610">
    <property type="entry name" value="Peptidase_S54_rhomboid-like"/>
</dbReference>
<dbReference type="GO" id="GO:0006508">
    <property type="term" value="P:proteolysis"/>
    <property type="evidence" value="ECO:0007669"/>
    <property type="project" value="UniProtKB-KW"/>
</dbReference>
<dbReference type="InterPro" id="IPR022764">
    <property type="entry name" value="Peptidase_S54_rhomboid_dom"/>
</dbReference>
<sequence length="527" mass="58955">MSFNILLLQIVFFSCLFSLLRSPRLPRGWLIVSSVILIILVVAYVVVPDRAGWISGGFWALFVATPLIGFARVNRLFYQERYRQARKLASRLRWLHPADGWLEYPDVLLGLELAQQDQLEAAKQVFQRHSRVTNSTGRIATAFLYRMGAQWDELLTWIRCNWSEEKIFRDSTIALHYLRALGETGEVNELVRSLALFEQQFEKSSDAITLNVARLLVLAFCGQSQLVQQLLTGPLKIYSPEMRQFWLATADWAAGYERSSREALLTLQQHCDPSMYNAITWRLSHSLIPLQQLTAESRDTLTQLTQTIRQEARYGGRANGTSSKPYVTYGLIGLNSLIFALEMWWGGSENLATLYRMGALVPENLPSDWWRLISALFLHYGAVHLLANMIALLAIGGFVEATLGHFKFLLVYFFSGIGSMLAIAALAMLTQVSDLLAVGASGAIMGLLGVMAAILLKGWRQEKARIAARRLRLVLLIVVLQVVFDVFTPQVSLVGHASGLILGFFAGSCLFQVSPGDRVVESGTPLH</sequence>
<dbReference type="GO" id="GO:0004252">
    <property type="term" value="F:serine-type endopeptidase activity"/>
    <property type="evidence" value="ECO:0007669"/>
    <property type="project" value="InterPro"/>
</dbReference>
<reference evidence="10" key="1">
    <citation type="submission" date="2022-12" db="EMBL/GenBank/DDBJ databases">
        <title>Polyphasic identification of a Novel Hot-Spring Cyanobacterium Ocullathermofonsia sinensis gen nov. sp. nov. and Genomic Insights on its Adaptations to the Thermal Habitat.</title>
        <authorList>
            <person name="Daroch M."/>
            <person name="Tang J."/>
            <person name="Jiang Y."/>
        </authorList>
    </citation>
    <scope>NUCLEOTIDE SEQUENCE</scope>
    <source>
        <strain evidence="10">PKUAC-SCTA174</strain>
    </source>
</reference>
<name>A0A9E8ZGJ4_9CYAN</name>
<dbReference type="SUPFAM" id="SSF144091">
    <property type="entry name" value="Rhomboid-like"/>
    <property type="match status" value="1"/>
</dbReference>
<keyword evidence="3 8" id="KW-0812">Transmembrane</keyword>
<evidence type="ECO:0000313" key="11">
    <source>
        <dbReference type="Proteomes" id="UP001163152"/>
    </source>
</evidence>
<evidence type="ECO:0000259" key="9">
    <source>
        <dbReference type="Pfam" id="PF01694"/>
    </source>
</evidence>
<dbReference type="GO" id="GO:0016020">
    <property type="term" value="C:membrane"/>
    <property type="evidence" value="ECO:0007669"/>
    <property type="project" value="UniProtKB-SubCell"/>
</dbReference>
<dbReference type="InterPro" id="IPR035952">
    <property type="entry name" value="Rhomboid-like_sf"/>
</dbReference>
<dbReference type="KEGG" id="tsin:OXH18_12080"/>
<evidence type="ECO:0000256" key="8">
    <source>
        <dbReference type="SAM" id="Phobius"/>
    </source>
</evidence>
<feature type="domain" description="Peptidase S54 rhomboid" evidence="9">
    <location>
        <begin position="367"/>
        <end position="512"/>
    </location>
</feature>
<dbReference type="EMBL" id="CP113797">
    <property type="protein sequence ID" value="WAL62692.1"/>
    <property type="molecule type" value="Genomic_DNA"/>
</dbReference>
<keyword evidence="5" id="KW-0720">Serine protease</keyword>
<dbReference type="PANTHER" id="PTHR22936">
    <property type="entry name" value="RHOMBOID-RELATED"/>
    <property type="match status" value="1"/>
</dbReference>
<feature type="transmembrane region" description="Helical" evidence="8">
    <location>
        <begin position="408"/>
        <end position="429"/>
    </location>
</feature>
<dbReference type="PANTHER" id="PTHR22936:SF69">
    <property type="entry name" value="RHOMBOID-LIKE PROTEIN"/>
    <property type="match status" value="1"/>
</dbReference>
<dbReference type="Gene3D" id="1.20.1540.10">
    <property type="entry name" value="Rhomboid-like"/>
    <property type="match status" value="1"/>
</dbReference>
<proteinExistence type="predicted"/>
<evidence type="ECO:0000256" key="7">
    <source>
        <dbReference type="ARBA" id="ARBA00023136"/>
    </source>
</evidence>
<dbReference type="RefSeq" id="WP_268613030.1">
    <property type="nucleotide sequence ID" value="NZ_CP113797.1"/>
</dbReference>
<feature type="transmembrane region" description="Helical" evidence="8">
    <location>
        <begin position="435"/>
        <end position="459"/>
    </location>
</feature>
<dbReference type="Proteomes" id="UP001163152">
    <property type="component" value="Chromosome"/>
</dbReference>